<evidence type="ECO:0000256" key="1">
    <source>
        <dbReference type="SAM" id="MobiDB-lite"/>
    </source>
</evidence>
<keyword evidence="3" id="KW-1185">Reference proteome</keyword>
<comment type="caution">
    <text evidence="2">The sequence shown here is derived from an EMBL/GenBank/DDBJ whole genome shotgun (WGS) entry which is preliminary data.</text>
</comment>
<evidence type="ECO:0000313" key="3">
    <source>
        <dbReference type="Proteomes" id="UP001556367"/>
    </source>
</evidence>
<reference evidence="3" key="1">
    <citation type="submission" date="2024-06" db="EMBL/GenBank/DDBJ databases">
        <title>Multi-omics analyses provide insights into the biosynthesis of the anticancer antibiotic pleurotin in Hohenbuehelia grisea.</title>
        <authorList>
            <person name="Weaver J.A."/>
            <person name="Alberti F."/>
        </authorList>
    </citation>
    <scope>NUCLEOTIDE SEQUENCE [LARGE SCALE GENOMIC DNA]</scope>
    <source>
        <strain evidence="3">T-177</strain>
    </source>
</reference>
<sequence>MDRYGHNKLITTYYSRADGSAISEPCEQFKTKRTPVMTFATELVKLSGTGRHLMNDDCTELGVFPGEPIVHWLRDKDKTLHLFETIKARMLSFGDPKILKRISTVVNSDNPFAHNAQSNRNYKSMCCNTFRRTVALIPRRQYNDMLKEGLFDPNHTIGQPYNKPVHSQTGNPDSRVPVRVFFRAAPLNCYTIIRAKAPQKPGWVDGKEMIVKMDISIFSHKTDVGPAEYLENLAGHASPQVLLSQEEASKPGRKKKVYTGKRGRPAKKPTKKQLEVKAKHETLGCRQTMLQNILEREAKESSRSLSETSNTDIPALDDFGLDGEDQQEAFQGSKICKAMTQYVVGNGSNNNDADRNADNYSDANLYDNTGACITHDVGNTPVSGTATSINHRGQSDAAVSHVKAKATTGKRPRDTSATISCMEPVKEPVERPAKKKKSKATSSKPKTKFVMPICPLNLIKVTPRDVYLRAVQRKPARNTTREEDRWRQRRY</sequence>
<feature type="region of interest" description="Disordered" evidence="1">
    <location>
        <begin position="424"/>
        <end position="445"/>
    </location>
</feature>
<organism evidence="2 3">
    <name type="scientific">Hohenbuehelia grisea</name>
    <dbReference type="NCBI Taxonomy" id="104357"/>
    <lineage>
        <taxon>Eukaryota</taxon>
        <taxon>Fungi</taxon>
        <taxon>Dikarya</taxon>
        <taxon>Basidiomycota</taxon>
        <taxon>Agaricomycotina</taxon>
        <taxon>Agaricomycetes</taxon>
        <taxon>Agaricomycetidae</taxon>
        <taxon>Agaricales</taxon>
        <taxon>Pleurotineae</taxon>
        <taxon>Pleurotaceae</taxon>
        <taxon>Hohenbuehelia</taxon>
    </lineage>
</organism>
<proteinExistence type="predicted"/>
<dbReference type="EMBL" id="JASNQZ010000011">
    <property type="protein sequence ID" value="KAL0951863.1"/>
    <property type="molecule type" value="Genomic_DNA"/>
</dbReference>
<dbReference type="Proteomes" id="UP001556367">
    <property type="component" value="Unassembled WGS sequence"/>
</dbReference>
<feature type="compositionally biased region" description="Basic residues" evidence="1">
    <location>
        <begin position="251"/>
        <end position="271"/>
    </location>
</feature>
<protein>
    <submittedName>
        <fullName evidence="2">Uncharacterized protein</fullName>
    </submittedName>
</protein>
<name>A0ABR3J8S0_9AGAR</name>
<gene>
    <name evidence="2" type="ORF">HGRIS_008523</name>
</gene>
<feature type="region of interest" description="Disordered" evidence="1">
    <location>
        <begin position="246"/>
        <end position="276"/>
    </location>
</feature>
<accession>A0ABR3J8S0</accession>
<evidence type="ECO:0000313" key="2">
    <source>
        <dbReference type="EMBL" id="KAL0951863.1"/>
    </source>
</evidence>